<dbReference type="AlphaFoldDB" id="A0A6L2JPK8"/>
<evidence type="ECO:0000259" key="2">
    <source>
        <dbReference type="Pfam" id="PF13976"/>
    </source>
</evidence>
<feature type="domain" description="GAG-pre-integrase" evidence="2">
    <location>
        <begin position="240"/>
        <end position="312"/>
    </location>
</feature>
<protein>
    <submittedName>
        <fullName evidence="3">Integrase, catalytic region, zinc finger, CCHC-type, peptidase aspartic, catalytic</fullName>
    </submittedName>
</protein>
<gene>
    <name evidence="3" type="ORF">Tci_009803</name>
</gene>
<name>A0A6L2JPK8_TANCI</name>
<dbReference type="PANTHER" id="PTHR42648:SF18">
    <property type="entry name" value="RETROTRANSPOSON, UNCLASSIFIED-LIKE PROTEIN"/>
    <property type="match status" value="1"/>
</dbReference>
<feature type="region of interest" description="Disordered" evidence="1">
    <location>
        <begin position="396"/>
        <end position="423"/>
    </location>
</feature>
<organism evidence="3">
    <name type="scientific">Tanacetum cinerariifolium</name>
    <name type="common">Dalmatian daisy</name>
    <name type="synonym">Chrysanthemum cinerariifolium</name>
    <dbReference type="NCBI Taxonomy" id="118510"/>
    <lineage>
        <taxon>Eukaryota</taxon>
        <taxon>Viridiplantae</taxon>
        <taxon>Streptophyta</taxon>
        <taxon>Embryophyta</taxon>
        <taxon>Tracheophyta</taxon>
        <taxon>Spermatophyta</taxon>
        <taxon>Magnoliopsida</taxon>
        <taxon>eudicotyledons</taxon>
        <taxon>Gunneridae</taxon>
        <taxon>Pentapetalae</taxon>
        <taxon>asterids</taxon>
        <taxon>campanulids</taxon>
        <taxon>Asterales</taxon>
        <taxon>Asteraceae</taxon>
        <taxon>Asteroideae</taxon>
        <taxon>Anthemideae</taxon>
        <taxon>Anthemidinae</taxon>
        <taxon>Tanacetum</taxon>
    </lineage>
</organism>
<feature type="compositionally biased region" description="Polar residues" evidence="1">
    <location>
        <begin position="398"/>
        <end position="423"/>
    </location>
</feature>
<dbReference type="InterPro" id="IPR025724">
    <property type="entry name" value="GAG-pre-integrase_dom"/>
</dbReference>
<evidence type="ECO:0000256" key="1">
    <source>
        <dbReference type="SAM" id="MobiDB-lite"/>
    </source>
</evidence>
<accession>A0A6L2JPK8</accession>
<dbReference type="EMBL" id="BKCJ010000977">
    <property type="protein sequence ID" value="GEU37825.1"/>
    <property type="molecule type" value="Genomic_DNA"/>
</dbReference>
<comment type="caution">
    <text evidence="3">The sequence shown here is derived from an EMBL/GenBank/DDBJ whole genome shotgun (WGS) entry which is preliminary data.</text>
</comment>
<dbReference type="Pfam" id="PF13976">
    <property type="entry name" value="gag_pre-integrs"/>
    <property type="match status" value="1"/>
</dbReference>
<dbReference type="PANTHER" id="PTHR42648">
    <property type="entry name" value="TRANSPOSASE, PUTATIVE-RELATED"/>
    <property type="match status" value="1"/>
</dbReference>
<dbReference type="SUPFAM" id="SSF53098">
    <property type="entry name" value="Ribonuclease H-like"/>
    <property type="match status" value="1"/>
</dbReference>
<dbReference type="Gene3D" id="3.30.420.10">
    <property type="entry name" value="Ribonuclease H-like superfamily/Ribonuclease H"/>
    <property type="match status" value="1"/>
</dbReference>
<evidence type="ECO:0000313" key="3">
    <source>
        <dbReference type="EMBL" id="GEU37825.1"/>
    </source>
</evidence>
<dbReference type="GO" id="GO:0003676">
    <property type="term" value="F:nucleic acid binding"/>
    <property type="evidence" value="ECO:0007669"/>
    <property type="project" value="InterPro"/>
</dbReference>
<sequence length="561" mass="63367">MTRPPLALPPPGIPFLPMLPQRRPTTLRAYGVFARRSLPVVSSSPLAVWAGYPSLLRSVRLWITGTNVVEWNNRRVTHSSMPFEARSLFFQEFMYFPLLHRAFFNRFIIQQSLLFLSNDPASPGSSTVQAPFPPYTPPTQAYHALRLQRFRQTVFASGAILPAGCHPTWSLVLDSGCSKHMTRDRSQLTNFINKFLGLGHNLLSVEEFYDSNLKVVFRQHTCFIRNLEGVDLLIRSRGNNLYTLSLGDMMASYPVCLLSKASKTRSWLWHQCLSHLKFSAINHLARHSLVRGLPKLKFEKDHLCSACAIGKSKKKPHKPKSKDTNQEKLYLLHMDLCGPMCVASINGKKYILVIVDDYSRFTWFDELLTPPPSVDHPAPKVITSVAEVVALEPAASTGLPSSTTVDQDAPSPSNSQITPKTQSSIISNDVEEDNHDLDVTHMNNDLFFGVQESPKMPTFHDDPLNESLQEDSISQGSSSNIRQNHTPLETLGRWTKDHPTANVIGDPFCFVSTKKQLQTDAMWCFFNAFLTLVEPKNFNQSMTKPSWIDAMQEEIHKFERL</sequence>
<feature type="compositionally biased region" description="Polar residues" evidence="1">
    <location>
        <begin position="466"/>
        <end position="484"/>
    </location>
</feature>
<dbReference type="InterPro" id="IPR036397">
    <property type="entry name" value="RNaseH_sf"/>
</dbReference>
<dbReference type="InterPro" id="IPR039537">
    <property type="entry name" value="Retrotran_Ty1/copia-like"/>
</dbReference>
<feature type="region of interest" description="Disordered" evidence="1">
    <location>
        <begin position="458"/>
        <end position="484"/>
    </location>
</feature>
<reference evidence="3" key="1">
    <citation type="journal article" date="2019" name="Sci. Rep.">
        <title>Draft genome of Tanacetum cinerariifolium, the natural source of mosquito coil.</title>
        <authorList>
            <person name="Yamashiro T."/>
            <person name="Shiraishi A."/>
            <person name="Satake H."/>
            <person name="Nakayama K."/>
        </authorList>
    </citation>
    <scope>NUCLEOTIDE SEQUENCE</scope>
</reference>
<proteinExistence type="predicted"/>
<dbReference type="InterPro" id="IPR012337">
    <property type="entry name" value="RNaseH-like_sf"/>
</dbReference>